<reference evidence="2" key="1">
    <citation type="submission" date="2022-10" db="EMBL/GenBank/DDBJ databases">
        <title>Tapping the CABI collections for fungal endophytes: first genome assemblies for Collariella, Neodidymelliopsis, Ascochyta clinopodiicola, Didymella pomorum, Didymosphaeria variabile, Neocosmospora piperis and Neocucurbitaria cava.</title>
        <authorList>
            <person name="Hill R."/>
        </authorList>
    </citation>
    <scope>NUCLEOTIDE SEQUENCE</scope>
    <source>
        <strain evidence="2">IMI 355091</strain>
    </source>
</reference>
<name>A0A9W8ZAY7_9PLEO</name>
<dbReference type="Proteomes" id="UP001140510">
    <property type="component" value="Unassembled WGS sequence"/>
</dbReference>
<proteinExistence type="predicted"/>
<evidence type="ECO:0000313" key="3">
    <source>
        <dbReference type="Proteomes" id="UP001140510"/>
    </source>
</evidence>
<dbReference type="OrthoDB" id="5279705at2759"/>
<feature type="region of interest" description="Disordered" evidence="1">
    <location>
        <begin position="1"/>
        <end position="31"/>
    </location>
</feature>
<dbReference type="AlphaFoldDB" id="A0A9W8ZAY7"/>
<sequence>MSQQNEKQQPNQRAYKANPIVQTRDAATRRRRDMFFKRVQNNREDRKWESRGEQLQQLDFVSERKRWESKKAQEAPPEEDEFDEELLSDATLPQSSSNATQHEPEMSEADYLLAQEEYELQQLVAAMEQEQNQDTAPQQHYDSDDEDYDQIFMECAAGVDTRHQRQQQVHDSNYGDMEDMDMTDG</sequence>
<feature type="compositionally biased region" description="Polar residues" evidence="1">
    <location>
        <begin position="1"/>
        <end position="12"/>
    </location>
</feature>
<gene>
    <name evidence="2" type="ORF">N0V91_008630</name>
</gene>
<evidence type="ECO:0000256" key="1">
    <source>
        <dbReference type="SAM" id="MobiDB-lite"/>
    </source>
</evidence>
<feature type="compositionally biased region" description="Basic and acidic residues" evidence="1">
    <location>
        <begin position="61"/>
        <end position="73"/>
    </location>
</feature>
<evidence type="ECO:0000313" key="2">
    <source>
        <dbReference type="EMBL" id="KAJ4400478.1"/>
    </source>
</evidence>
<feature type="compositionally biased region" description="Polar residues" evidence="1">
    <location>
        <begin position="91"/>
        <end position="101"/>
    </location>
</feature>
<feature type="region of interest" description="Disordered" evidence="1">
    <location>
        <begin position="59"/>
        <end position="107"/>
    </location>
</feature>
<feature type="compositionally biased region" description="Polar residues" evidence="1">
    <location>
        <begin position="129"/>
        <end position="140"/>
    </location>
</feature>
<dbReference type="EMBL" id="JAPEVA010000088">
    <property type="protein sequence ID" value="KAJ4400478.1"/>
    <property type="molecule type" value="Genomic_DNA"/>
</dbReference>
<feature type="region of interest" description="Disordered" evidence="1">
    <location>
        <begin position="126"/>
        <end position="145"/>
    </location>
</feature>
<organism evidence="2 3">
    <name type="scientific">Didymella pomorum</name>
    <dbReference type="NCBI Taxonomy" id="749634"/>
    <lineage>
        <taxon>Eukaryota</taxon>
        <taxon>Fungi</taxon>
        <taxon>Dikarya</taxon>
        <taxon>Ascomycota</taxon>
        <taxon>Pezizomycotina</taxon>
        <taxon>Dothideomycetes</taxon>
        <taxon>Pleosporomycetidae</taxon>
        <taxon>Pleosporales</taxon>
        <taxon>Pleosporineae</taxon>
        <taxon>Didymellaceae</taxon>
        <taxon>Didymella</taxon>
    </lineage>
</organism>
<protein>
    <submittedName>
        <fullName evidence="2">Uncharacterized protein</fullName>
    </submittedName>
</protein>
<keyword evidence="3" id="KW-1185">Reference proteome</keyword>
<feature type="compositionally biased region" description="Acidic residues" evidence="1">
    <location>
        <begin position="176"/>
        <end position="185"/>
    </location>
</feature>
<feature type="region of interest" description="Disordered" evidence="1">
    <location>
        <begin position="159"/>
        <end position="185"/>
    </location>
</feature>
<feature type="compositionally biased region" description="Acidic residues" evidence="1">
    <location>
        <begin position="76"/>
        <end position="87"/>
    </location>
</feature>
<accession>A0A9W8ZAY7</accession>
<comment type="caution">
    <text evidence="2">The sequence shown here is derived from an EMBL/GenBank/DDBJ whole genome shotgun (WGS) entry which is preliminary data.</text>
</comment>